<dbReference type="EMBL" id="OX596105">
    <property type="protein sequence ID" value="CAN0106294.1"/>
    <property type="molecule type" value="Genomic_DNA"/>
</dbReference>
<evidence type="ECO:0000313" key="1">
    <source>
        <dbReference type="EMBL" id="CAN0106294.1"/>
    </source>
</evidence>
<reference evidence="1" key="2">
    <citation type="submission" date="2025-03" db="EMBL/GenBank/DDBJ databases">
        <authorList>
            <consortium name="ELIXIR-Norway"/>
            <consortium name="Elixir Norway"/>
        </authorList>
    </citation>
    <scope>NUCLEOTIDE SEQUENCE</scope>
</reference>
<reference evidence="1" key="1">
    <citation type="submission" date="2023-05" db="EMBL/GenBank/DDBJ databases">
        <authorList>
            <consortium name="ELIXIR-Norway"/>
        </authorList>
    </citation>
    <scope>NUCLEOTIDE SEQUENCE</scope>
</reference>
<evidence type="ECO:0000313" key="2">
    <source>
        <dbReference type="Proteomes" id="UP001162501"/>
    </source>
</evidence>
<accession>A0AC59YZN5</accession>
<name>A0AC59YZN5_RANTA</name>
<proteinExistence type="predicted"/>
<organism evidence="1 2">
    <name type="scientific">Rangifer tarandus platyrhynchus</name>
    <name type="common">Svalbard reindeer</name>
    <dbReference type="NCBI Taxonomy" id="3082113"/>
    <lineage>
        <taxon>Eukaryota</taxon>
        <taxon>Metazoa</taxon>
        <taxon>Chordata</taxon>
        <taxon>Craniata</taxon>
        <taxon>Vertebrata</taxon>
        <taxon>Euteleostomi</taxon>
        <taxon>Mammalia</taxon>
        <taxon>Eutheria</taxon>
        <taxon>Laurasiatheria</taxon>
        <taxon>Artiodactyla</taxon>
        <taxon>Ruminantia</taxon>
        <taxon>Pecora</taxon>
        <taxon>Cervidae</taxon>
        <taxon>Odocoileinae</taxon>
        <taxon>Rangifer</taxon>
    </lineage>
</organism>
<dbReference type="Proteomes" id="UP001162501">
    <property type="component" value="Chromosome 21"/>
</dbReference>
<protein>
    <submittedName>
        <fullName evidence="1">Uncharacterized protein</fullName>
    </submittedName>
</protein>
<gene>
    <name evidence="1" type="ORF">MRATA1EN22A_LOCUS12127</name>
</gene>
<sequence length="110" mass="11210">MASAGPGELKVSPPQSSAPPGKAGRPFRHRGGGGSLKTPAVPRGFGPAGARDLEEAEEGGEGRAGGGCRSRAAEPQLLPVGPRMTATHPAAPSHPQLIPWMFGTDQLGRR</sequence>